<dbReference type="STRING" id="39492.ERS852540_02508"/>
<evidence type="ECO:0000256" key="1">
    <source>
        <dbReference type="SAM" id="Phobius"/>
    </source>
</evidence>
<dbReference type="AlphaFoldDB" id="A0A175A904"/>
<organism evidence="2 3">
    <name type="scientific">[Eubacterium] siraeum</name>
    <dbReference type="NCBI Taxonomy" id="39492"/>
    <lineage>
        <taxon>Bacteria</taxon>
        <taxon>Bacillati</taxon>
        <taxon>Bacillota</taxon>
        <taxon>Clostridia</taxon>
        <taxon>Eubacteriales</taxon>
        <taxon>Oscillospiraceae</taxon>
        <taxon>Oscillospiraceae incertae sedis</taxon>
    </lineage>
</organism>
<feature type="transmembrane region" description="Helical" evidence="1">
    <location>
        <begin position="39"/>
        <end position="61"/>
    </location>
</feature>
<evidence type="ECO:0000313" key="2">
    <source>
        <dbReference type="EMBL" id="CUQ92381.1"/>
    </source>
</evidence>
<dbReference type="EMBL" id="CZBY01000031">
    <property type="protein sequence ID" value="CUQ92381.1"/>
    <property type="molecule type" value="Genomic_DNA"/>
</dbReference>
<protein>
    <submittedName>
        <fullName evidence="2">Uncharacterized protein</fullName>
    </submittedName>
</protein>
<keyword evidence="1" id="KW-0812">Transmembrane</keyword>
<dbReference type="Proteomes" id="UP000095662">
    <property type="component" value="Unassembled WGS sequence"/>
</dbReference>
<keyword evidence="1" id="KW-1133">Transmembrane helix</keyword>
<reference evidence="2 3" key="1">
    <citation type="submission" date="2015-09" db="EMBL/GenBank/DDBJ databases">
        <authorList>
            <consortium name="Pathogen Informatics"/>
        </authorList>
    </citation>
    <scope>NUCLEOTIDE SEQUENCE [LARGE SCALE GENOMIC DNA]</scope>
    <source>
        <strain evidence="2 3">2789STDY5834928</strain>
    </source>
</reference>
<accession>A0A175A904</accession>
<gene>
    <name evidence="2" type="ORF">ERS852540_02508</name>
</gene>
<sequence length="442" mass="49542">MNEHKAFPLFTAFGDINEKYISDALDETPHKNKWYLNSAFLGVSAACFCLVAVVTAAMIALGGSENLSAFFSGNSNTSSHSDYSTSNGINEKTMFARDFIKVQHDKFSVGLGAPGDVSNRYTVDDLASVTQLDTYSFDENSKIELYSEDGIKQVDKAFFTCKDYPDVDYLYGESVWYDIRNKLYKVAYGGELSFPDICIWVDDKGVLVMHIQSFSTDDNSVAHIAGIYPSETLYALALEHRKNRTDSLYVTDEQLGKIKSEFAEYIKNHSSVFGEGYEESSFETYEINEDKAFYPTIRYTAKTKKASTAEEKILDYNDMFCKTVTIDYNGCDTYITVEGIAPYVKKTGTVNILPYDDAKKKMAANDGVYAVQPGVQQDSEDNDYCPTHNELLKTEYTAENDMILTYAKTKDGSIIPVYAEKRTYKADDGNEDDYIALLSAAK</sequence>
<name>A0A175A904_9FIRM</name>
<proteinExistence type="predicted"/>
<evidence type="ECO:0000313" key="3">
    <source>
        <dbReference type="Proteomes" id="UP000095662"/>
    </source>
</evidence>
<keyword evidence="1" id="KW-0472">Membrane</keyword>